<name>A0A2R3QEX1_9BURK</name>
<dbReference type="KEGG" id="mela:C6568_14005"/>
<dbReference type="Pfam" id="PF08861">
    <property type="entry name" value="DUF1828"/>
    <property type="match status" value="1"/>
</dbReference>
<dbReference type="EMBL" id="CP027667">
    <property type="protein sequence ID" value="AVO50237.1"/>
    <property type="molecule type" value="Genomic_DNA"/>
</dbReference>
<gene>
    <name evidence="2" type="ORF">C6568_14005</name>
</gene>
<feature type="domain" description="DUF1828" evidence="1">
    <location>
        <begin position="27"/>
        <end position="113"/>
    </location>
</feature>
<organism evidence="2 3">
    <name type="scientific">Melaminivora suipulveris</name>
    <dbReference type="NCBI Taxonomy" id="2109913"/>
    <lineage>
        <taxon>Bacteria</taxon>
        <taxon>Pseudomonadati</taxon>
        <taxon>Pseudomonadota</taxon>
        <taxon>Betaproteobacteria</taxon>
        <taxon>Burkholderiales</taxon>
        <taxon>Comamonadaceae</taxon>
        <taxon>Melaminivora</taxon>
    </lineage>
</organism>
<protein>
    <recommendedName>
        <fullName evidence="1">DUF1828 domain-containing protein</fullName>
    </recommendedName>
</protein>
<reference evidence="2 3" key="1">
    <citation type="submission" date="2018-03" db="EMBL/GenBank/DDBJ databases">
        <title>Genome sequencing of Melaminivora sp.</title>
        <authorList>
            <person name="Kim S.-J."/>
            <person name="Heo J."/>
            <person name="Ahn J.-H."/>
            <person name="Kwon S.-W."/>
        </authorList>
    </citation>
    <scope>NUCLEOTIDE SEQUENCE [LARGE SCALE GENOMIC DNA]</scope>
    <source>
        <strain evidence="2 3">SC2-9</strain>
    </source>
</reference>
<proteinExistence type="predicted"/>
<accession>A0A2R3QEX1</accession>
<dbReference type="AlphaFoldDB" id="A0A2R3QEX1"/>
<keyword evidence="3" id="KW-1185">Reference proteome</keyword>
<evidence type="ECO:0000259" key="1">
    <source>
        <dbReference type="Pfam" id="PF08861"/>
    </source>
</evidence>
<evidence type="ECO:0000313" key="2">
    <source>
        <dbReference type="EMBL" id="AVO50237.1"/>
    </source>
</evidence>
<dbReference type="Proteomes" id="UP000237925">
    <property type="component" value="Chromosome"/>
</dbReference>
<sequence>MNCHSLLSDIGFECMSLDAETLRIWSPFSYGSDGEHVGVYVEKRGNRVHVTDNAEALMHASSMGIRITDRRIDAVRRAVADVNISRGGTISITVDDSRVHEGVVAVLNAALAVGHFETAWAPRVRADSFTKVVADILEAELGERLLRDVQVTGASGHQLELPFAIQSKAELIYLQPVAAEDDRVNWTNVYSGFGKMTDLKNAGAEGGARVVVLEDAPTDPEMTKAISLLAMSATVVQFPKLRQWVQRHAA</sequence>
<evidence type="ECO:0000313" key="3">
    <source>
        <dbReference type="Proteomes" id="UP000237925"/>
    </source>
</evidence>
<dbReference type="InterPro" id="IPR014960">
    <property type="entry name" value="DUF1828"/>
</dbReference>